<reference evidence="2 3" key="1">
    <citation type="submission" date="2012-09" db="EMBL/GenBank/DDBJ databases">
        <title>The Genome Sequence of Massilia timonae CCUG 45783.</title>
        <authorList>
            <consortium name="The Broad Institute Genome Sequencing Platform"/>
            <person name="Earl A."/>
            <person name="Ward D."/>
            <person name="Feldgarden M."/>
            <person name="Gevers D."/>
            <person name="Huys G."/>
            <person name="Walker B."/>
            <person name="Young S.K."/>
            <person name="Zeng Q."/>
            <person name="Gargeya S."/>
            <person name="Fitzgerald M."/>
            <person name="Haas B."/>
            <person name="Abouelleil A."/>
            <person name="Alvarado L."/>
            <person name="Arachchi H.M."/>
            <person name="Berlin A.M."/>
            <person name="Chapman S.B."/>
            <person name="Goldberg J."/>
            <person name="Griggs A."/>
            <person name="Gujja S."/>
            <person name="Hansen M."/>
            <person name="Howarth C."/>
            <person name="Imamovic A."/>
            <person name="Larimer J."/>
            <person name="McCowen C."/>
            <person name="Montmayeur A."/>
            <person name="Murphy C."/>
            <person name="Neiman D."/>
            <person name="Pearson M."/>
            <person name="Priest M."/>
            <person name="Roberts A."/>
            <person name="Saif S."/>
            <person name="Shea T."/>
            <person name="Sisk P."/>
            <person name="Sykes S."/>
            <person name="Wortman J."/>
            <person name="Nusbaum C."/>
            <person name="Birren B."/>
        </authorList>
    </citation>
    <scope>NUCLEOTIDE SEQUENCE [LARGE SCALE GENOMIC DNA]</scope>
    <source>
        <strain evidence="2 3">CCUG 45783</strain>
    </source>
</reference>
<protein>
    <submittedName>
        <fullName evidence="2">Uncharacterized protein</fullName>
    </submittedName>
</protein>
<gene>
    <name evidence="2" type="ORF">HMPREF9710_02146</name>
</gene>
<keyword evidence="3" id="KW-1185">Reference proteome</keyword>
<name>K9DCW3_9BURK</name>
<dbReference type="EMBL" id="AGZI01000026">
    <property type="protein sequence ID" value="EKU82519.1"/>
    <property type="molecule type" value="Genomic_DNA"/>
</dbReference>
<comment type="caution">
    <text evidence="2">The sequence shown here is derived from an EMBL/GenBank/DDBJ whole genome shotgun (WGS) entry which is preliminary data.</text>
</comment>
<evidence type="ECO:0000313" key="3">
    <source>
        <dbReference type="Proteomes" id="UP000009874"/>
    </source>
</evidence>
<feature type="region of interest" description="Disordered" evidence="1">
    <location>
        <begin position="1"/>
        <end position="26"/>
    </location>
</feature>
<dbReference type="Proteomes" id="UP000009874">
    <property type="component" value="Unassembled WGS sequence"/>
</dbReference>
<evidence type="ECO:0000313" key="2">
    <source>
        <dbReference type="EMBL" id="EKU82519.1"/>
    </source>
</evidence>
<accession>K9DCW3</accession>
<dbReference type="HOGENOM" id="CLU_2633950_0_0_4"/>
<evidence type="ECO:0000256" key="1">
    <source>
        <dbReference type="SAM" id="MobiDB-lite"/>
    </source>
</evidence>
<proteinExistence type="predicted"/>
<dbReference type="AlphaFoldDB" id="K9DCW3"/>
<dbReference type="RefSeq" id="WP_005666287.1">
    <property type="nucleotide sequence ID" value="NZ_JH992923.1"/>
</dbReference>
<sequence length="77" mass="8512">MKRQGRGVIRLDDKPPTAPGDETVPAARSDKQVTGKLFVHGETKGKSYEHQNSYANQDVLASLLYSVVQIAKTAKWK</sequence>
<organism evidence="2 3">
    <name type="scientific">Massilia timonae CCUG 45783</name>
    <dbReference type="NCBI Taxonomy" id="883126"/>
    <lineage>
        <taxon>Bacteria</taxon>
        <taxon>Pseudomonadati</taxon>
        <taxon>Pseudomonadota</taxon>
        <taxon>Betaproteobacteria</taxon>
        <taxon>Burkholderiales</taxon>
        <taxon>Oxalobacteraceae</taxon>
        <taxon>Telluria group</taxon>
        <taxon>Massilia</taxon>
    </lineage>
</organism>